<evidence type="ECO:0000256" key="1">
    <source>
        <dbReference type="ARBA" id="ARBA00006987"/>
    </source>
</evidence>
<dbReference type="Pfam" id="PF03401">
    <property type="entry name" value="TctC"/>
    <property type="match status" value="1"/>
</dbReference>
<dbReference type="PANTHER" id="PTHR42928:SF5">
    <property type="entry name" value="BLR1237 PROTEIN"/>
    <property type="match status" value="1"/>
</dbReference>
<comment type="caution">
    <text evidence="2">The sequence shown here is derived from an EMBL/GenBank/DDBJ whole genome shotgun (WGS) entry which is preliminary data.</text>
</comment>
<dbReference type="Gene3D" id="3.40.190.150">
    <property type="entry name" value="Bordetella uptake gene, domain 1"/>
    <property type="match status" value="1"/>
</dbReference>
<evidence type="ECO:0008006" key="4">
    <source>
        <dbReference type="Google" id="ProtNLM"/>
    </source>
</evidence>
<proteinExistence type="inferred from homology"/>
<accession>A0A315EDI2</accession>
<comment type="similarity">
    <text evidence="1">Belongs to the UPF0065 (bug) family.</text>
</comment>
<evidence type="ECO:0000313" key="3">
    <source>
        <dbReference type="Proteomes" id="UP000250790"/>
    </source>
</evidence>
<dbReference type="EMBL" id="NESN01000001">
    <property type="protein sequence ID" value="PUE55159.1"/>
    <property type="molecule type" value="Genomic_DNA"/>
</dbReference>
<gene>
    <name evidence="2" type="ORF">B9Z37_00755</name>
</gene>
<dbReference type="SUPFAM" id="SSF53850">
    <property type="entry name" value="Periplasmic binding protein-like II"/>
    <property type="match status" value="1"/>
</dbReference>
<dbReference type="Gene3D" id="3.40.190.10">
    <property type="entry name" value="Periplasmic binding protein-like II"/>
    <property type="match status" value="1"/>
</dbReference>
<dbReference type="Proteomes" id="UP000250790">
    <property type="component" value="Unassembled WGS sequence"/>
</dbReference>
<dbReference type="PIRSF" id="PIRSF017082">
    <property type="entry name" value="YflP"/>
    <property type="match status" value="1"/>
</dbReference>
<sequence>MFRLWIPRDRSVCGRHHNTRGRQTMISRRTISRLLAGLLGSLMVLSATAQGFPNKMVTVMVPYPAGGPSDAVARLMQVEYEKQLGQKMVVENLGGVSGALGVQKVLAAPADGYYQLLSTPMELVMAPLALSAVKFKPEEVRMASLMGRTSIGLAVRKDLPVNNIPEFLAWAKGKQVSYASVGQGSLYHIMGERFKTLTGLDMLHVPYKAAVQIYTDLGGNSVDMAFVPVAGPIIGMVKDNRFKIIGISSTAPHPQLPEAAPISAQKGMSDFVFDIWIGLQVAKNTPDAVVQKLNQAMNEAIKSEAFVKGMTSTGSQVPAGMSLAEVDRFYTQEVSRYRALFKAAKVEPQ</sequence>
<name>A0A315EDI2_9BURK</name>
<keyword evidence="3" id="KW-1185">Reference proteome</keyword>
<dbReference type="InterPro" id="IPR005064">
    <property type="entry name" value="BUG"/>
</dbReference>
<reference evidence="2 3" key="1">
    <citation type="submission" date="2017-04" db="EMBL/GenBank/DDBJ databases">
        <title>Unexpected and diverse lifestyles within the genus Limnohabitans.</title>
        <authorList>
            <person name="Kasalicky V."/>
            <person name="Mehrshad M."/>
            <person name="Andrei S.-A."/>
            <person name="Salcher M."/>
            <person name="Kratochvilova H."/>
            <person name="Simek K."/>
            <person name="Ghai R."/>
        </authorList>
    </citation>
    <scope>NUCLEOTIDE SEQUENCE [LARGE SCALE GENOMIC DNA]</scope>
    <source>
        <strain evidence="2 3">II-B4</strain>
    </source>
</reference>
<dbReference type="CDD" id="cd07012">
    <property type="entry name" value="PBP2_Bug_TTT"/>
    <property type="match status" value="1"/>
</dbReference>
<dbReference type="AlphaFoldDB" id="A0A315EDI2"/>
<dbReference type="InterPro" id="IPR042100">
    <property type="entry name" value="Bug_dom1"/>
</dbReference>
<protein>
    <recommendedName>
        <fullName evidence="4">ABC transporter substrate-binding protein</fullName>
    </recommendedName>
</protein>
<evidence type="ECO:0000313" key="2">
    <source>
        <dbReference type="EMBL" id="PUE55159.1"/>
    </source>
</evidence>
<dbReference type="PANTHER" id="PTHR42928">
    <property type="entry name" value="TRICARBOXYLATE-BINDING PROTEIN"/>
    <property type="match status" value="1"/>
</dbReference>
<organism evidence="2 3">
    <name type="scientific">Limnohabitans parvus II-B4</name>
    <dbReference type="NCBI Taxonomy" id="1293052"/>
    <lineage>
        <taxon>Bacteria</taxon>
        <taxon>Pseudomonadati</taxon>
        <taxon>Pseudomonadota</taxon>
        <taxon>Betaproteobacteria</taxon>
        <taxon>Burkholderiales</taxon>
        <taxon>Comamonadaceae</taxon>
        <taxon>Limnohabitans</taxon>
    </lineage>
</organism>